<dbReference type="EMBL" id="JABBNT010000002">
    <property type="protein sequence ID" value="NMM44368.1"/>
    <property type="molecule type" value="Genomic_DNA"/>
</dbReference>
<dbReference type="Proteomes" id="UP000539372">
    <property type="component" value="Unassembled WGS sequence"/>
</dbReference>
<keyword evidence="2" id="KW-1133">Transmembrane helix</keyword>
<dbReference type="SUPFAM" id="SSF51905">
    <property type="entry name" value="FAD/NAD(P)-binding domain"/>
    <property type="match status" value="1"/>
</dbReference>
<evidence type="ECO:0000259" key="3">
    <source>
        <dbReference type="Pfam" id="PF01266"/>
    </source>
</evidence>
<protein>
    <submittedName>
        <fullName evidence="4">FAD-binding oxidoreductase</fullName>
    </submittedName>
</protein>
<evidence type="ECO:0000313" key="5">
    <source>
        <dbReference type="Proteomes" id="UP000539372"/>
    </source>
</evidence>
<reference evidence="4 5" key="1">
    <citation type="submission" date="2020-04" db="EMBL/GenBank/DDBJ databases">
        <title>Rhodospirillaceae bacterium KN72 isolated from deep sea.</title>
        <authorList>
            <person name="Zhang D.-C."/>
        </authorList>
    </citation>
    <scope>NUCLEOTIDE SEQUENCE [LARGE SCALE GENOMIC DNA]</scope>
    <source>
        <strain evidence="4 5">KN72</strain>
    </source>
</reference>
<dbReference type="PANTHER" id="PTHR13847:SF289">
    <property type="entry name" value="GLYCINE OXIDASE"/>
    <property type="match status" value="1"/>
</dbReference>
<dbReference type="Gene3D" id="3.50.50.60">
    <property type="entry name" value="FAD/NAD(P)-binding domain"/>
    <property type="match status" value="1"/>
</dbReference>
<keyword evidence="2" id="KW-0812">Transmembrane</keyword>
<keyword evidence="5" id="KW-1185">Reference proteome</keyword>
<keyword evidence="2" id="KW-0472">Membrane</keyword>
<dbReference type="RefSeq" id="WP_169624657.1">
    <property type="nucleotide sequence ID" value="NZ_JABBNT010000002.1"/>
</dbReference>
<dbReference type="InterPro" id="IPR036188">
    <property type="entry name" value="FAD/NAD-bd_sf"/>
</dbReference>
<dbReference type="InterPro" id="IPR006076">
    <property type="entry name" value="FAD-dep_OxRdtase"/>
</dbReference>
<dbReference type="PANTHER" id="PTHR13847">
    <property type="entry name" value="SARCOSINE DEHYDROGENASE-RELATED"/>
    <property type="match status" value="1"/>
</dbReference>
<feature type="transmembrane region" description="Helical" evidence="2">
    <location>
        <begin position="7"/>
        <end position="24"/>
    </location>
</feature>
<dbReference type="GO" id="GO:0016491">
    <property type="term" value="F:oxidoreductase activity"/>
    <property type="evidence" value="ECO:0007669"/>
    <property type="project" value="UniProtKB-KW"/>
</dbReference>
<accession>A0A7Y0DZB2</accession>
<keyword evidence="1" id="KW-0560">Oxidoreductase</keyword>
<evidence type="ECO:0000313" key="4">
    <source>
        <dbReference type="EMBL" id="NMM44368.1"/>
    </source>
</evidence>
<proteinExistence type="predicted"/>
<name>A0A7Y0DZB2_9PROT</name>
<dbReference type="AlphaFoldDB" id="A0A7Y0DZB2"/>
<comment type="caution">
    <text evidence="4">The sequence shown here is derived from an EMBL/GenBank/DDBJ whole genome shotgun (WGS) entry which is preliminary data.</text>
</comment>
<feature type="domain" description="FAD dependent oxidoreductase" evidence="3">
    <location>
        <begin position="6"/>
        <end position="339"/>
    </location>
</feature>
<evidence type="ECO:0000256" key="2">
    <source>
        <dbReference type="SAM" id="Phobius"/>
    </source>
</evidence>
<organism evidence="4 5">
    <name type="scientific">Pacificispira spongiicola</name>
    <dbReference type="NCBI Taxonomy" id="2729598"/>
    <lineage>
        <taxon>Bacteria</taxon>
        <taxon>Pseudomonadati</taxon>
        <taxon>Pseudomonadota</taxon>
        <taxon>Alphaproteobacteria</taxon>
        <taxon>Rhodospirillales</taxon>
        <taxon>Rhodospirillaceae</taxon>
        <taxon>Pacificispira</taxon>
    </lineage>
</organism>
<gene>
    <name evidence="4" type="ORF">HH303_07750</name>
</gene>
<dbReference type="GO" id="GO:0005737">
    <property type="term" value="C:cytoplasm"/>
    <property type="evidence" value="ECO:0007669"/>
    <property type="project" value="TreeGrafter"/>
</dbReference>
<dbReference type="Pfam" id="PF01266">
    <property type="entry name" value="DAO"/>
    <property type="match status" value="1"/>
</dbReference>
<dbReference type="Gene3D" id="3.30.9.10">
    <property type="entry name" value="D-Amino Acid Oxidase, subunit A, domain 2"/>
    <property type="match status" value="1"/>
</dbReference>
<sequence length="356" mass="37311">MRAAPRIAIVGAGIVGSAIAYFLAARGASVTLIDAAGPGAGVTDRAFGWINVALADPDGPGANFKHRVIDDYRKLDDRLHGRLNIAWQGALSWSDDPGRTEARFADLKRADHRVTLLDTAQVARLEPTLKSPPALAIFAPEDGMMRPGVSARVLAAAAMEAGAALRVGQAVDNIEPLPTGGVRLWLGNDRAEFDRVVLAAGAAVADLCRPLGLILPLEASPSILTRFRSPVPILNRIVESPEFEARMETPNYLVTAESYQGDRSDCGPEVVATGLRKALATGLTGGEALTLDSVQVGMRPVQVGCGPIVGRVPGSPCLYIAAFHPGVILAATIGGLVAQDMLDETVPTELEGLAPR</sequence>
<evidence type="ECO:0000256" key="1">
    <source>
        <dbReference type="ARBA" id="ARBA00023002"/>
    </source>
</evidence>